<evidence type="ECO:0000256" key="5">
    <source>
        <dbReference type="SAM" id="SignalP"/>
    </source>
</evidence>
<accession>A0A3P1BV84</accession>
<feature type="signal peptide" evidence="5">
    <location>
        <begin position="1"/>
        <end position="25"/>
    </location>
</feature>
<feature type="domain" description="MurNAc-LAA" evidence="6">
    <location>
        <begin position="107"/>
        <end position="266"/>
    </location>
</feature>
<reference evidence="7 8" key="1">
    <citation type="submission" date="2018-11" db="EMBL/GenBank/DDBJ databases">
        <authorList>
            <person name="Zhou Z."/>
            <person name="Wang G."/>
        </authorList>
    </citation>
    <scope>NUCLEOTIDE SEQUENCE [LARGE SCALE GENOMIC DNA]</scope>
    <source>
        <strain evidence="7 8">KCTC52004</strain>
    </source>
</reference>
<proteinExistence type="predicted"/>
<evidence type="ECO:0000259" key="6">
    <source>
        <dbReference type="SMART" id="SM00646"/>
    </source>
</evidence>
<sequence>MLNAVTFLIPVLGLLALPAMTPVVPQDNPKQDQPQQTEVRPGRLRTVVLDPGHGGKDPGTMTKRNRESRIVLKIALELGRLIKAELPDVKVIYTRSTDVFIELNERSAIANRSKADLFISIHVNASPSSSRVSGTETYTMGLHKTNGNLDVAKRENAVILKESNYKETYQGFDPDSPLAHIMLANYQHAFMNSSVDFAQKVEWSFKKNAGRPSRGVKQAGFIVLWRTTMPSVLVETGYITNPDEERYLASEEGQDEMAHAIFRAFKAYKDEVDASE</sequence>
<dbReference type="FunFam" id="3.40.630.40:FF:000005">
    <property type="entry name" value="N-acetylmuramoyl-L-alanine amidase (AmiA)"/>
    <property type="match status" value="1"/>
</dbReference>
<protein>
    <recommendedName>
        <fullName evidence="2">N-acetylmuramoyl-L-alanine amidase</fullName>
        <ecNumber evidence="2">3.5.1.28</ecNumber>
    </recommendedName>
</protein>
<dbReference type="InterPro" id="IPR050695">
    <property type="entry name" value="N-acetylmuramoyl_amidase_3"/>
</dbReference>
<dbReference type="Gene3D" id="3.40.630.40">
    <property type="entry name" value="Zn-dependent exopeptidases"/>
    <property type="match status" value="1"/>
</dbReference>
<dbReference type="CDD" id="cd02696">
    <property type="entry name" value="MurNAc-LAA"/>
    <property type="match status" value="1"/>
</dbReference>
<evidence type="ECO:0000256" key="4">
    <source>
        <dbReference type="SAM" id="MobiDB-lite"/>
    </source>
</evidence>
<name>A0A3P1BV84_9BACT</name>
<dbReference type="PANTHER" id="PTHR30404:SF0">
    <property type="entry name" value="N-ACETYLMURAMOYL-L-ALANINE AMIDASE AMIC"/>
    <property type="match status" value="1"/>
</dbReference>
<organism evidence="7 8">
    <name type="scientific">Larkinella rosea</name>
    <dbReference type="NCBI Taxonomy" id="2025312"/>
    <lineage>
        <taxon>Bacteria</taxon>
        <taxon>Pseudomonadati</taxon>
        <taxon>Bacteroidota</taxon>
        <taxon>Cytophagia</taxon>
        <taxon>Cytophagales</taxon>
        <taxon>Spirosomataceae</taxon>
        <taxon>Larkinella</taxon>
    </lineage>
</organism>
<dbReference type="InterPro" id="IPR002508">
    <property type="entry name" value="MurNAc-LAA_cat"/>
</dbReference>
<dbReference type="OrthoDB" id="9806267at2"/>
<dbReference type="SUPFAM" id="SSF53187">
    <property type="entry name" value="Zn-dependent exopeptidases"/>
    <property type="match status" value="1"/>
</dbReference>
<evidence type="ECO:0000256" key="3">
    <source>
        <dbReference type="ARBA" id="ARBA00022801"/>
    </source>
</evidence>
<dbReference type="GO" id="GO:0009253">
    <property type="term" value="P:peptidoglycan catabolic process"/>
    <property type="evidence" value="ECO:0007669"/>
    <property type="project" value="InterPro"/>
</dbReference>
<dbReference type="GO" id="GO:0030288">
    <property type="term" value="C:outer membrane-bounded periplasmic space"/>
    <property type="evidence" value="ECO:0007669"/>
    <property type="project" value="TreeGrafter"/>
</dbReference>
<feature type="compositionally biased region" description="Low complexity" evidence="4">
    <location>
        <begin position="25"/>
        <end position="36"/>
    </location>
</feature>
<keyword evidence="8" id="KW-1185">Reference proteome</keyword>
<dbReference type="Pfam" id="PF01520">
    <property type="entry name" value="Amidase_3"/>
    <property type="match status" value="1"/>
</dbReference>
<gene>
    <name evidence="7" type="ORF">EHT25_14265</name>
</gene>
<keyword evidence="5" id="KW-0732">Signal</keyword>
<dbReference type="RefSeq" id="WP_124876136.1">
    <property type="nucleotide sequence ID" value="NZ_RQJO01000008.1"/>
</dbReference>
<evidence type="ECO:0000256" key="2">
    <source>
        <dbReference type="ARBA" id="ARBA00011901"/>
    </source>
</evidence>
<evidence type="ECO:0000313" key="7">
    <source>
        <dbReference type="EMBL" id="RRB05031.1"/>
    </source>
</evidence>
<feature type="chain" id="PRO_5017984723" description="N-acetylmuramoyl-L-alanine amidase" evidence="5">
    <location>
        <begin position="26"/>
        <end position="276"/>
    </location>
</feature>
<evidence type="ECO:0000256" key="1">
    <source>
        <dbReference type="ARBA" id="ARBA00001561"/>
    </source>
</evidence>
<dbReference type="AlphaFoldDB" id="A0A3P1BV84"/>
<dbReference type="Proteomes" id="UP000271925">
    <property type="component" value="Unassembled WGS sequence"/>
</dbReference>
<feature type="region of interest" description="Disordered" evidence="4">
    <location>
        <begin position="25"/>
        <end position="62"/>
    </location>
</feature>
<evidence type="ECO:0000313" key="8">
    <source>
        <dbReference type="Proteomes" id="UP000271925"/>
    </source>
</evidence>
<keyword evidence="3" id="KW-0378">Hydrolase</keyword>
<comment type="catalytic activity">
    <reaction evidence="1">
        <text>Hydrolyzes the link between N-acetylmuramoyl residues and L-amino acid residues in certain cell-wall glycopeptides.</text>
        <dbReference type="EC" id="3.5.1.28"/>
    </reaction>
</comment>
<dbReference type="SMART" id="SM00646">
    <property type="entry name" value="Ami_3"/>
    <property type="match status" value="1"/>
</dbReference>
<dbReference type="PANTHER" id="PTHR30404">
    <property type="entry name" value="N-ACETYLMURAMOYL-L-ALANINE AMIDASE"/>
    <property type="match status" value="1"/>
</dbReference>
<dbReference type="GO" id="GO:0008745">
    <property type="term" value="F:N-acetylmuramoyl-L-alanine amidase activity"/>
    <property type="evidence" value="ECO:0007669"/>
    <property type="project" value="UniProtKB-EC"/>
</dbReference>
<dbReference type="EC" id="3.5.1.28" evidence="2"/>
<comment type="caution">
    <text evidence="7">The sequence shown here is derived from an EMBL/GenBank/DDBJ whole genome shotgun (WGS) entry which is preliminary data.</text>
</comment>
<dbReference type="EMBL" id="RQJO01000008">
    <property type="protein sequence ID" value="RRB05031.1"/>
    <property type="molecule type" value="Genomic_DNA"/>
</dbReference>